<dbReference type="NCBIfam" id="TIGR02937">
    <property type="entry name" value="sigma70-ECF"/>
    <property type="match status" value="1"/>
</dbReference>
<evidence type="ECO:0000256" key="4">
    <source>
        <dbReference type="ARBA" id="ARBA00023125"/>
    </source>
</evidence>
<evidence type="ECO:0000313" key="9">
    <source>
        <dbReference type="Proteomes" id="UP000297900"/>
    </source>
</evidence>
<comment type="caution">
    <text evidence="8">The sequence shown here is derived from an EMBL/GenBank/DDBJ whole genome shotgun (WGS) entry which is preliminary data.</text>
</comment>
<dbReference type="Proteomes" id="UP000297900">
    <property type="component" value="Unassembled WGS sequence"/>
</dbReference>
<gene>
    <name evidence="8" type="ORF">E2980_05025</name>
</gene>
<proteinExistence type="inferred from homology"/>
<dbReference type="Pfam" id="PF08281">
    <property type="entry name" value="Sigma70_r4_2"/>
    <property type="match status" value="1"/>
</dbReference>
<dbReference type="InterPro" id="IPR013249">
    <property type="entry name" value="RNA_pol_sigma70_r4_t2"/>
</dbReference>
<dbReference type="Gene3D" id="1.10.10.10">
    <property type="entry name" value="Winged helix-like DNA-binding domain superfamily/Winged helix DNA-binding domain"/>
    <property type="match status" value="1"/>
</dbReference>
<dbReference type="GO" id="GO:0016987">
    <property type="term" value="F:sigma factor activity"/>
    <property type="evidence" value="ECO:0007669"/>
    <property type="project" value="UniProtKB-KW"/>
</dbReference>
<dbReference type="InterPro" id="IPR007627">
    <property type="entry name" value="RNA_pol_sigma70_r2"/>
</dbReference>
<dbReference type="SUPFAM" id="SSF88946">
    <property type="entry name" value="Sigma2 domain of RNA polymerase sigma factors"/>
    <property type="match status" value="1"/>
</dbReference>
<keyword evidence="9" id="KW-1185">Reference proteome</keyword>
<feature type="domain" description="RNA polymerase sigma-70 region 2" evidence="6">
    <location>
        <begin position="7"/>
        <end position="73"/>
    </location>
</feature>
<keyword evidence="2" id="KW-0805">Transcription regulation</keyword>
<keyword evidence="5" id="KW-0804">Transcription</keyword>
<evidence type="ECO:0000256" key="3">
    <source>
        <dbReference type="ARBA" id="ARBA00023082"/>
    </source>
</evidence>
<name>A0A4Y8M4R9_9BACL</name>
<dbReference type="InterPro" id="IPR039425">
    <property type="entry name" value="RNA_pol_sigma-70-like"/>
</dbReference>
<dbReference type="Gene3D" id="1.10.1740.10">
    <property type="match status" value="1"/>
</dbReference>
<reference evidence="8 9" key="1">
    <citation type="submission" date="2019-03" db="EMBL/GenBank/DDBJ databases">
        <title>Cohnella endophytica sp. nov., a novel endophytic bacterium isolated from bark of Sonneratia apetala.</title>
        <authorList>
            <person name="Tuo L."/>
        </authorList>
    </citation>
    <scope>NUCLEOTIDE SEQUENCE [LARGE SCALE GENOMIC DNA]</scope>
    <source>
        <strain evidence="8 9">CCTCC AB 208254</strain>
    </source>
</reference>
<protein>
    <submittedName>
        <fullName evidence="8">RNA polymerase sigma factor</fullName>
    </submittedName>
</protein>
<dbReference type="GO" id="GO:0003677">
    <property type="term" value="F:DNA binding"/>
    <property type="evidence" value="ECO:0007669"/>
    <property type="project" value="UniProtKB-KW"/>
</dbReference>
<evidence type="ECO:0000256" key="2">
    <source>
        <dbReference type="ARBA" id="ARBA00023015"/>
    </source>
</evidence>
<dbReference type="OrthoDB" id="9784984at2"/>
<comment type="similarity">
    <text evidence="1">Belongs to the sigma-70 factor family. ECF subfamily.</text>
</comment>
<keyword evidence="3" id="KW-0731">Sigma factor</keyword>
<dbReference type="AlphaFoldDB" id="A0A4Y8M4R9"/>
<evidence type="ECO:0000256" key="1">
    <source>
        <dbReference type="ARBA" id="ARBA00010641"/>
    </source>
</evidence>
<dbReference type="Pfam" id="PF04542">
    <property type="entry name" value="Sigma70_r2"/>
    <property type="match status" value="1"/>
</dbReference>
<dbReference type="RefSeq" id="WP_135151028.1">
    <property type="nucleotide sequence ID" value="NZ_SOMN01000003.1"/>
</dbReference>
<dbReference type="EMBL" id="SOMN01000003">
    <property type="protein sequence ID" value="TFE30115.1"/>
    <property type="molecule type" value="Genomic_DNA"/>
</dbReference>
<accession>A0A4Y8M4R9</accession>
<evidence type="ECO:0000259" key="6">
    <source>
        <dbReference type="Pfam" id="PF04542"/>
    </source>
</evidence>
<dbReference type="GO" id="GO:0006352">
    <property type="term" value="P:DNA-templated transcription initiation"/>
    <property type="evidence" value="ECO:0007669"/>
    <property type="project" value="InterPro"/>
</dbReference>
<sequence>MSSFTSLYNDYFNDVYRSVYYKTGNKWDAEDIVSETFRKAFIKFSTIRHGDNVRAWLMTIARNTLIDHYRRRKDVFFLHDVQEFLVVPDSFVTRLETDCENERLISALKRLPEDERIIVHMKYLSGFKYQEIGTLIGKSEETAKMKSYRALKKLRRWLGNWESLQLGYKRETS</sequence>
<keyword evidence="4" id="KW-0238">DNA-binding</keyword>
<evidence type="ECO:0000256" key="5">
    <source>
        <dbReference type="ARBA" id="ARBA00023163"/>
    </source>
</evidence>
<evidence type="ECO:0000313" key="8">
    <source>
        <dbReference type="EMBL" id="TFE30115.1"/>
    </source>
</evidence>
<dbReference type="InterPro" id="IPR013325">
    <property type="entry name" value="RNA_pol_sigma_r2"/>
</dbReference>
<organism evidence="8 9">
    <name type="scientific">Cohnella luojiensis</name>
    <dbReference type="NCBI Taxonomy" id="652876"/>
    <lineage>
        <taxon>Bacteria</taxon>
        <taxon>Bacillati</taxon>
        <taxon>Bacillota</taxon>
        <taxon>Bacilli</taxon>
        <taxon>Bacillales</taxon>
        <taxon>Paenibacillaceae</taxon>
        <taxon>Cohnella</taxon>
    </lineage>
</organism>
<dbReference type="InterPro" id="IPR036388">
    <property type="entry name" value="WH-like_DNA-bd_sf"/>
</dbReference>
<dbReference type="CDD" id="cd06171">
    <property type="entry name" value="Sigma70_r4"/>
    <property type="match status" value="1"/>
</dbReference>
<dbReference type="InterPro" id="IPR013324">
    <property type="entry name" value="RNA_pol_sigma_r3/r4-like"/>
</dbReference>
<dbReference type="SUPFAM" id="SSF88659">
    <property type="entry name" value="Sigma3 and sigma4 domains of RNA polymerase sigma factors"/>
    <property type="match status" value="1"/>
</dbReference>
<feature type="domain" description="RNA polymerase sigma factor 70 region 4 type 2" evidence="7">
    <location>
        <begin position="102"/>
        <end position="154"/>
    </location>
</feature>
<evidence type="ECO:0000259" key="7">
    <source>
        <dbReference type="Pfam" id="PF08281"/>
    </source>
</evidence>
<dbReference type="InterPro" id="IPR014284">
    <property type="entry name" value="RNA_pol_sigma-70_dom"/>
</dbReference>
<dbReference type="PANTHER" id="PTHR43133:SF52">
    <property type="entry name" value="ECF RNA POLYMERASE SIGMA FACTOR SIGL"/>
    <property type="match status" value="1"/>
</dbReference>
<dbReference type="PANTHER" id="PTHR43133">
    <property type="entry name" value="RNA POLYMERASE ECF-TYPE SIGMA FACTO"/>
    <property type="match status" value="1"/>
</dbReference>